<dbReference type="EnsemblPlants" id="KQJ86330">
    <property type="protein sequence ID" value="KQJ86330"/>
    <property type="gene ID" value="BRADI_4g04740v3"/>
</dbReference>
<sequence length="178" mass="20240">MEMETDWSKLPMDLLTSIFAKLAPVEVLMGAGLVCHSWLEAAKLPDLLWRSLDMKHLNSNNNAVLKNKHFLRTMAKIAMDRADGRLETFAADLFVDDELLEYIAERSPSLKSLTLVDCSITNTTLMETVDICPRLELLHVSDCYNISVECALFAKCGRIRTLTIIPFCDYDNYCQLSW</sequence>
<dbReference type="ExpressionAtlas" id="I1IHJ0">
    <property type="expression patterns" value="baseline"/>
</dbReference>
<dbReference type="OrthoDB" id="611282at2759"/>
<protein>
    <recommendedName>
        <fullName evidence="1">F-box domain-containing protein</fullName>
    </recommendedName>
</protein>
<accession>I1IHJ0</accession>
<evidence type="ECO:0000313" key="3">
    <source>
        <dbReference type="EnsemblPlants" id="KQJ86330"/>
    </source>
</evidence>
<dbReference type="SUPFAM" id="SSF52047">
    <property type="entry name" value="RNI-like"/>
    <property type="match status" value="1"/>
</dbReference>
<dbReference type="InterPro" id="IPR032675">
    <property type="entry name" value="LRR_dom_sf"/>
</dbReference>
<dbReference type="SUPFAM" id="SSF81383">
    <property type="entry name" value="F-box domain"/>
    <property type="match status" value="1"/>
</dbReference>
<name>I1IHJ0_BRADI</name>
<proteinExistence type="predicted"/>
<dbReference type="EMBL" id="CM000883">
    <property type="protein sequence ID" value="KQJ86330.1"/>
    <property type="molecule type" value="Genomic_DNA"/>
</dbReference>
<dbReference type="OMA" id="IPFYYEC"/>
<dbReference type="InterPro" id="IPR036047">
    <property type="entry name" value="F-box-like_dom_sf"/>
</dbReference>
<dbReference type="KEGG" id="bdi:104584370"/>
<dbReference type="GeneID" id="104584370"/>
<keyword evidence="4" id="KW-1185">Reference proteome</keyword>
<dbReference type="GO" id="GO:1905761">
    <property type="term" value="F:SCF ubiquitin ligase complex binding"/>
    <property type="evidence" value="ECO:0000318"/>
    <property type="project" value="GO_Central"/>
</dbReference>
<reference evidence="3" key="3">
    <citation type="submission" date="2018-08" db="UniProtKB">
        <authorList>
            <consortium name="EnsemblPlants"/>
        </authorList>
    </citation>
    <scope>IDENTIFICATION</scope>
    <source>
        <strain evidence="3">cv. Bd21</strain>
    </source>
</reference>
<dbReference type="Gene3D" id="1.20.1280.50">
    <property type="match status" value="1"/>
</dbReference>
<dbReference type="InterPro" id="IPR001810">
    <property type="entry name" value="F-box_dom"/>
</dbReference>
<gene>
    <name evidence="3" type="primary">LOC104584370</name>
    <name evidence="2" type="ORF">BRADI_4g04740v3</name>
</gene>
<dbReference type="STRING" id="15368.I1IHJ0"/>
<dbReference type="Pfam" id="PF12937">
    <property type="entry name" value="F-box-like"/>
    <property type="match status" value="1"/>
</dbReference>
<feature type="domain" description="F-box" evidence="1">
    <location>
        <begin position="4"/>
        <end position="52"/>
    </location>
</feature>
<organism evidence="2">
    <name type="scientific">Brachypodium distachyon</name>
    <name type="common">Purple false brome</name>
    <name type="synonym">Trachynia distachya</name>
    <dbReference type="NCBI Taxonomy" id="15368"/>
    <lineage>
        <taxon>Eukaryota</taxon>
        <taxon>Viridiplantae</taxon>
        <taxon>Streptophyta</taxon>
        <taxon>Embryophyta</taxon>
        <taxon>Tracheophyta</taxon>
        <taxon>Spermatophyta</taxon>
        <taxon>Magnoliopsida</taxon>
        <taxon>Liliopsida</taxon>
        <taxon>Poales</taxon>
        <taxon>Poaceae</taxon>
        <taxon>BOP clade</taxon>
        <taxon>Pooideae</taxon>
        <taxon>Stipodae</taxon>
        <taxon>Brachypodieae</taxon>
        <taxon>Brachypodium</taxon>
    </lineage>
</organism>
<evidence type="ECO:0000313" key="2">
    <source>
        <dbReference type="EMBL" id="KQJ86330.1"/>
    </source>
</evidence>
<dbReference type="PANTHER" id="PTHR38926">
    <property type="entry name" value="F-BOX DOMAIN CONTAINING PROTEIN, EXPRESSED"/>
    <property type="match status" value="1"/>
</dbReference>
<reference evidence="2 3" key="1">
    <citation type="journal article" date="2010" name="Nature">
        <title>Genome sequencing and analysis of the model grass Brachypodium distachyon.</title>
        <authorList>
            <consortium name="International Brachypodium Initiative"/>
        </authorList>
    </citation>
    <scope>NUCLEOTIDE SEQUENCE [LARGE SCALE GENOMIC DNA]</scope>
    <source>
        <strain evidence="2">Bd21</strain>
        <strain evidence="3">cv. Bd21</strain>
    </source>
</reference>
<dbReference type="HOGENOM" id="CLU_110011_0_0_1"/>
<reference evidence="2" key="2">
    <citation type="submission" date="2017-06" db="EMBL/GenBank/DDBJ databases">
        <title>WGS assembly of Brachypodium distachyon.</title>
        <authorList>
            <consortium name="The International Brachypodium Initiative"/>
            <person name="Lucas S."/>
            <person name="Harmon-Smith M."/>
            <person name="Lail K."/>
            <person name="Tice H."/>
            <person name="Grimwood J."/>
            <person name="Bruce D."/>
            <person name="Barry K."/>
            <person name="Shu S."/>
            <person name="Lindquist E."/>
            <person name="Wang M."/>
            <person name="Pitluck S."/>
            <person name="Vogel J.P."/>
            <person name="Garvin D.F."/>
            <person name="Mockler T.C."/>
            <person name="Schmutz J."/>
            <person name="Rokhsar D."/>
            <person name="Bevan M.W."/>
        </authorList>
    </citation>
    <scope>NUCLEOTIDE SEQUENCE</scope>
    <source>
        <strain evidence="2">Bd21</strain>
    </source>
</reference>
<evidence type="ECO:0000313" key="4">
    <source>
        <dbReference type="Proteomes" id="UP000008810"/>
    </source>
</evidence>
<dbReference type="eggNOG" id="KOG1947">
    <property type="taxonomic scope" value="Eukaryota"/>
</dbReference>
<dbReference type="RefSeq" id="XP_010237167.1">
    <property type="nucleotide sequence ID" value="XM_010238865.2"/>
</dbReference>
<dbReference type="AlphaFoldDB" id="I1IHJ0"/>
<evidence type="ECO:0000259" key="1">
    <source>
        <dbReference type="PROSITE" id="PS50181"/>
    </source>
</evidence>
<dbReference type="PROSITE" id="PS50181">
    <property type="entry name" value="FBOX"/>
    <property type="match status" value="1"/>
</dbReference>
<dbReference type="Proteomes" id="UP000008810">
    <property type="component" value="Chromosome 4"/>
</dbReference>
<dbReference type="Gene3D" id="3.80.10.10">
    <property type="entry name" value="Ribonuclease Inhibitor"/>
    <property type="match status" value="1"/>
</dbReference>
<dbReference type="Gramene" id="KQJ86330">
    <property type="protein sequence ID" value="KQJ86330"/>
    <property type="gene ID" value="BRADI_4g04740v3"/>
</dbReference>
<dbReference type="PANTHER" id="PTHR38926:SF75">
    <property type="entry name" value="F-BOX DOMAIN-CONTAINING PROTEIN"/>
    <property type="match status" value="1"/>
</dbReference>